<evidence type="ECO:0000259" key="1">
    <source>
        <dbReference type="Pfam" id="PF08448"/>
    </source>
</evidence>
<protein>
    <submittedName>
        <fullName evidence="2">PAS fold-containing protein</fullName>
    </submittedName>
</protein>
<dbReference type="AlphaFoldDB" id="A0A1H4S905"/>
<dbReference type="Pfam" id="PF08448">
    <property type="entry name" value="PAS_4"/>
    <property type="match status" value="1"/>
</dbReference>
<dbReference type="InterPro" id="IPR013656">
    <property type="entry name" value="PAS_4"/>
</dbReference>
<accession>A0A1H4S905</accession>
<dbReference type="OrthoDB" id="9766459at2"/>
<proteinExistence type="predicted"/>
<gene>
    <name evidence="2" type="ORF">SAMN05443244_3384</name>
</gene>
<dbReference type="EMBL" id="FNSD01000001">
    <property type="protein sequence ID" value="SEC40673.1"/>
    <property type="molecule type" value="Genomic_DNA"/>
</dbReference>
<sequence length="249" mass="27582">MTDSSKFLLSLSPSMRESLESLALAEGASMDHLLIIALAEKLARSEHRSWLTQQAWMDSGGPARETLRERLRRRGGNPELLRTPVTQAADSSLSLAGDAALERLRMENERERQKLADLFEGAPVFIAVLGGPDHVFEMVNESYRELMGNRELIGKRVVDCVPEVAGTVWMDLLDHVYRTGQPRVERGARLSLAPAQGQPLEDKFVDYTYKARRESDGTISGIIALGVDTSLVQEVLQSTSASTFLLDEN</sequence>
<feature type="domain" description="PAS fold-4" evidence="1">
    <location>
        <begin position="119"/>
        <end position="230"/>
    </location>
</feature>
<dbReference type="Gene3D" id="3.30.450.20">
    <property type="entry name" value="PAS domain"/>
    <property type="match status" value="1"/>
</dbReference>
<dbReference type="Proteomes" id="UP000182409">
    <property type="component" value="Unassembled WGS sequence"/>
</dbReference>
<name>A0A1H4S905_9BACT</name>
<dbReference type="InterPro" id="IPR035965">
    <property type="entry name" value="PAS-like_dom_sf"/>
</dbReference>
<evidence type="ECO:0000313" key="3">
    <source>
        <dbReference type="Proteomes" id="UP000182409"/>
    </source>
</evidence>
<evidence type="ECO:0000313" key="2">
    <source>
        <dbReference type="EMBL" id="SEC40673.1"/>
    </source>
</evidence>
<dbReference type="SUPFAM" id="SSF55785">
    <property type="entry name" value="PYP-like sensor domain (PAS domain)"/>
    <property type="match status" value="1"/>
</dbReference>
<reference evidence="2 3" key="1">
    <citation type="submission" date="2016-10" db="EMBL/GenBank/DDBJ databases">
        <authorList>
            <person name="de Groot N.N."/>
        </authorList>
    </citation>
    <scope>NUCLEOTIDE SEQUENCE [LARGE SCALE GENOMIC DNA]</scope>
    <source>
        <strain evidence="2 3">AB35.6</strain>
    </source>
</reference>
<organism evidence="2 3">
    <name type="scientific">Terriglobus roseus</name>
    <dbReference type="NCBI Taxonomy" id="392734"/>
    <lineage>
        <taxon>Bacteria</taxon>
        <taxon>Pseudomonadati</taxon>
        <taxon>Acidobacteriota</taxon>
        <taxon>Terriglobia</taxon>
        <taxon>Terriglobales</taxon>
        <taxon>Acidobacteriaceae</taxon>
        <taxon>Terriglobus</taxon>
    </lineage>
</organism>